<dbReference type="InterPro" id="IPR000953">
    <property type="entry name" value="Chromo/chromo_shadow_dom"/>
</dbReference>
<dbReference type="Pfam" id="PF22732">
    <property type="entry name" value="MSL3_chromo-like"/>
    <property type="match status" value="1"/>
</dbReference>
<reference evidence="7 8" key="1">
    <citation type="submission" date="2019-08" db="EMBL/GenBank/DDBJ databases">
        <authorList>
            <person name="Alioto T."/>
            <person name="Alioto T."/>
            <person name="Gomez Garrido J."/>
        </authorList>
    </citation>
    <scope>NUCLEOTIDE SEQUENCE [LARGE SCALE GENOMIC DNA]</scope>
</reference>
<dbReference type="InterPro" id="IPR008676">
    <property type="entry name" value="MRG"/>
</dbReference>
<accession>A0A5E4NPD3</accession>
<keyword evidence="8" id="KW-1185">Reference proteome</keyword>
<dbReference type="Proteomes" id="UP000325440">
    <property type="component" value="Unassembled WGS sequence"/>
</dbReference>
<evidence type="ECO:0000256" key="3">
    <source>
        <dbReference type="ARBA" id="ARBA00023015"/>
    </source>
</evidence>
<name>A0A5E4NPD3_9HEMI</name>
<evidence type="ECO:0000256" key="4">
    <source>
        <dbReference type="ARBA" id="ARBA00023163"/>
    </source>
</evidence>
<dbReference type="InterPro" id="IPR026541">
    <property type="entry name" value="MRG_dom"/>
</dbReference>
<gene>
    <name evidence="7" type="ORF">CINCED_3A005359</name>
</gene>
<keyword evidence="2" id="KW-0156">Chromatin regulator</keyword>
<evidence type="ECO:0000259" key="6">
    <source>
        <dbReference type="SMART" id="SM00298"/>
    </source>
</evidence>
<dbReference type="OrthoDB" id="6624743at2759"/>
<dbReference type="AlphaFoldDB" id="A0A5E4NPD3"/>
<dbReference type="EMBL" id="CABPRJ010002394">
    <property type="protein sequence ID" value="VVC45115.1"/>
    <property type="molecule type" value="Genomic_DNA"/>
</dbReference>
<keyword evidence="5" id="KW-0539">Nucleus</keyword>
<dbReference type="PANTHER" id="PTHR10880">
    <property type="entry name" value="MORTALITY FACTOR 4-LIKE PROTEIN"/>
    <property type="match status" value="1"/>
</dbReference>
<comment type="subcellular location">
    <subcellularLocation>
        <location evidence="1">Nucleus</location>
    </subcellularLocation>
</comment>
<keyword evidence="4" id="KW-0804">Transcription</keyword>
<organism evidence="7 8">
    <name type="scientific">Cinara cedri</name>
    <dbReference type="NCBI Taxonomy" id="506608"/>
    <lineage>
        <taxon>Eukaryota</taxon>
        <taxon>Metazoa</taxon>
        <taxon>Ecdysozoa</taxon>
        <taxon>Arthropoda</taxon>
        <taxon>Hexapoda</taxon>
        <taxon>Insecta</taxon>
        <taxon>Pterygota</taxon>
        <taxon>Neoptera</taxon>
        <taxon>Paraneoptera</taxon>
        <taxon>Hemiptera</taxon>
        <taxon>Sternorrhyncha</taxon>
        <taxon>Aphidomorpha</taxon>
        <taxon>Aphidoidea</taxon>
        <taxon>Aphididae</taxon>
        <taxon>Lachninae</taxon>
        <taxon>Cinara</taxon>
    </lineage>
</organism>
<dbReference type="GO" id="GO:0006355">
    <property type="term" value="P:regulation of DNA-templated transcription"/>
    <property type="evidence" value="ECO:0007669"/>
    <property type="project" value="InterPro"/>
</dbReference>
<evidence type="ECO:0000313" key="8">
    <source>
        <dbReference type="Proteomes" id="UP000325440"/>
    </source>
</evidence>
<evidence type="ECO:0000313" key="7">
    <source>
        <dbReference type="EMBL" id="VVC45115.1"/>
    </source>
</evidence>
<dbReference type="GO" id="GO:0006325">
    <property type="term" value="P:chromatin organization"/>
    <property type="evidence" value="ECO:0007669"/>
    <property type="project" value="UniProtKB-KW"/>
</dbReference>
<dbReference type="PANTHER" id="PTHR10880:SF15">
    <property type="entry name" value="MSL COMPLEX SUBUNIT 3"/>
    <property type="match status" value="1"/>
</dbReference>
<dbReference type="PROSITE" id="PS51640">
    <property type="entry name" value="MRG"/>
    <property type="match status" value="1"/>
</dbReference>
<dbReference type="Gene3D" id="1.10.274.30">
    <property type="entry name" value="MRG domain"/>
    <property type="match status" value="1"/>
</dbReference>
<sequence length="381" mass="44497">MANKYKFDKGDCLLCYDGMLLYEAKCLERRKIKGIIQYFIHYKGWNKKWDTWVNEDRVIKVNFANKRKMELLKEIHSPSKKNAVAKEKTVQNTTSTVKKIKIKGIPRQNVVPQMQIKKVTRTSEATETTKLIGSTKKMHGTDEINVNTAAFVCTSATNASVGTKKASDKESIEHQALKVNFANKSKVEVLKETKKVLENVKSKKSDEYKAPPKKRRKLKLISSIPLKKMLAMDVDNIVRGKVLKFPEYFTVDTLIRNYIYNADPETRKDATTMGLSLIKMFQSVIDKRHIFYPKEIKYDLSKKAKDHYLKKLESGSIEGHSLNRHVHKNEYWHYTYHPTYLLRLLDSIPKEKASKMMEHFLMFVEKNLDLYFSEQEYIDMF</sequence>
<dbReference type="GO" id="GO:0005634">
    <property type="term" value="C:nucleus"/>
    <property type="evidence" value="ECO:0007669"/>
    <property type="project" value="UniProtKB-SubCell"/>
</dbReference>
<evidence type="ECO:0000256" key="1">
    <source>
        <dbReference type="ARBA" id="ARBA00004123"/>
    </source>
</evidence>
<dbReference type="SMART" id="SM00298">
    <property type="entry name" value="CHROMO"/>
    <property type="match status" value="1"/>
</dbReference>
<dbReference type="SUPFAM" id="SSF54160">
    <property type="entry name" value="Chromo domain-like"/>
    <property type="match status" value="1"/>
</dbReference>
<keyword evidence="3" id="KW-0805">Transcription regulation</keyword>
<dbReference type="Pfam" id="PF05712">
    <property type="entry name" value="MRG"/>
    <property type="match status" value="1"/>
</dbReference>
<evidence type="ECO:0000256" key="5">
    <source>
        <dbReference type="ARBA" id="ARBA00023242"/>
    </source>
</evidence>
<protein>
    <submittedName>
        <fullName evidence="7">Chromo/chromo shadow domain,Chromo domain-like,MRG domain,RNA binding activity-knot of a</fullName>
    </submittedName>
</protein>
<dbReference type="InterPro" id="IPR053820">
    <property type="entry name" value="MSL3_chromo-like"/>
</dbReference>
<evidence type="ECO:0000256" key="2">
    <source>
        <dbReference type="ARBA" id="ARBA00022853"/>
    </source>
</evidence>
<dbReference type="GO" id="GO:0000123">
    <property type="term" value="C:histone acetyltransferase complex"/>
    <property type="evidence" value="ECO:0007669"/>
    <property type="project" value="TreeGrafter"/>
</dbReference>
<proteinExistence type="predicted"/>
<feature type="domain" description="Chromo" evidence="6">
    <location>
        <begin position="21"/>
        <end position="71"/>
    </location>
</feature>
<dbReference type="Gene3D" id="2.30.30.140">
    <property type="match status" value="1"/>
</dbReference>
<dbReference type="InterPro" id="IPR038217">
    <property type="entry name" value="MRG_C_sf"/>
</dbReference>
<dbReference type="InterPro" id="IPR016197">
    <property type="entry name" value="Chromo-like_dom_sf"/>
</dbReference>